<dbReference type="AlphaFoldDB" id="A0A9P6D190"/>
<gene>
    <name evidence="1" type="ORF">BDN71DRAFT_1458751</name>
</gene>
<keyword evidence="2" id="KW-1185">Reference proteome</keyword>
<protein>
    <submittedName>
        <fullName evidence="1">Uncharacterized protein</fullName>
    </submittedName>
</protein>
<organism evidence="1 2">
    <name type="scientific">Pleurotus eryngii</name>
    <name type="common">Boletus of the steppes</name>
    <dbReference type="NCBI Taxonomy" id="5323"/>
    <lineage>
        <taxon>Eukaryota</taxon>
        <taxon>Fungi</taxon>
        <taxon>Dikarya</taxon>
        <taxon>Basidiomycota</taxon>
        <taxon>Agaricomycotina</taxon>
        <taxon>Agaricomycetes</taxon>
        <taxon>Agaricomycetidae</taxon>
        <taxon>Agaricales</taxon>
        <taxon>Pleurotineae</taxon>
        <taxon>Pleurotaceae</taxon>
        <taxon>Pleurotus</taxon>
    </lineage>
</organism>
<evidence type="ECO:0000313" key="1">
    <source>
        <dbReference type="EMBL" id="KAF9487192.1"/>
    </source>
</evidence>
<accession>A0A9P6D190</accession>
<reference evidence="1" key="1">
    <citation type="submission" date="2020-11" db="EMBL/GenBank/DDBJ databases">
        <authorList>
            <consortium name="DOE Joint Genome Institute"/>
            <person name="Ahrendt S."/>
            <person name="Riley R."/>
            <person name="Andreopoulos W."/>
            <person name="Labutti K."/>
            <person name="Pangilinan J."/>
            <person name="Ruiz-Duenas F.J."/>
            <person name="Barrasa J.M."/>
            <person name="Sanchez-Garcia M."/>
            <person name="Camarero S."/>
            <person name="Miyauchi S."/>
            <person name="Serrano A."/>
            <person name="Linde D."/>
            <person name="Babiker R."/>
            <person name="Drula E."/>
            <person name="Ayuso-Fernandez I."/>
            <person name="Pacheco R."/>
            <person name="Padilla G."/>
            <person name="Ferreira P."/>
            <person name="Barriuso J."/>
            <person name="Kellner H."/>
            <person name="Castanera R."/>
            <person name="Alfaro M."/>
            <person name="Ramirez L."/>
            <person name="Pisabarro A.G."/>
            <person name="Kuo A."/>
            <person name="Tritt A."/>
            <person name="Lipzen A."/>
            <person name="He G."/>
            <person name="Yan M."/>
            <person name="Ng V."/>
            <person name="Cullen D."/>
            <person name="Martin F."/>
            <person name="Rosso M.-N."/>
            <person name="Henrissat B."/>
            <person name="Hibbett D."/>
            <person name="Martinez A.T."/>
            <person name="Grigoriev I.V."/>
        </authorList>
    </citation>
    <scope>NUCLEOTIDE SEQUENCE</scope>
    <source>
        <strain evidence="1">ATCC 90797</strain>
    </source>
</reference>
<dbReference type="OrthoDB" id="10000533at2759"/>
<name>A0A9P6D190_PLEER</name>
<sequence length="111" mass="12054">MCTSGGSHGQVPASDLRSAATRLYDRPRCIYRSTDTTPLSTPVQLAAWRIPLEQSVVTSTTLKPGIVMRPALIWARWLSSCTPVQVGLGGEGCVVRHARGEVHSCPRRRLG</sequence>
<evidence type="ECO:0000313" key="2">
    <source>
        <dbReference type="Proteomes" id="UP000807025"/>
    </source>
</evidence>
<comment type="caution">
    <text evidence="1">The sequence shown here is derived from an EMBL/GenBank/DDBJ whole genome shotgun (WGS) entry which is preliminary data.</text>
</comment>
<dbReference type="Proteomes" id="UP000807025">
    <property type="component" value="Unassembled WGS sequence"/>
</dbReference>
<dbReference type="EMBL" id="MU154806">
    <property type="protein sequence ID" value="KAF9487192.1"/>
    <property type="molecule type" value="Genomic_DNA"/>
</dbReference>
<proteinExistence type="predicted"/>